<evidence type="ECO:0000259" key="2">
    <source>
        <dbReference type="Pfam" id="PF07811"/>
    </source>
</evidence>
<evidence type="ECO:0000313" key="4">
    <source>
        <dbReference type="Proteomes" id="UP000316343"/>
    </source>
</evidence>
<evidence type="ECO:0000256" key="1">
    <source>
        <dbReference type="SAM" id="Phobius"/>
    </source>
</evidence>
<sequence length="150" mass="16197">MKRRIQSFIADIRGSMAIETAFVAPMLIIMTLGTFEVGTIVARQHELQSAANEAEIIIMATNVGATVEISEVETILRDSVGLSADKITVDREYRCNQANGKVKDKGNCAGGAVISEYITVSMTDSYTPTWTAFGVGKAINFSVDRSVQIS</sequence>
<comment type="caution">
    <text evidence="3">The sequence shown here is derived from an EMBL/GenBank/DDBJ whole genome shotgun (WGS) entry which is preliminary data.</text>
</comment>
<organism evidence="3 4">
    <name type="scientific">Erythrobacter insulae</name>
    <dbReference type="NCBI Taxonomy" id="2584124"/>
    <lineage>
        <taxon>Bacteria</taxon>
        <taxon>Pseudomonadati</taxon>
        <taxon>Pseudomonadota</taxon>
        <taxon>Alphaproteobacteria</taxon>
        <taxon>Sphingomonadales</taxon>
        <taxon>Erythrobacteraceae</taxon>
        <taxon>Erythrobacter/Porphyrobacter group</taxon>
        <taxon>Erythrobacter</taxon>
    </lineage>
</organism>
<protein>
    <submittedName>
        <fullName evidence="3">Pilus assembly protein</fullName>
    </submittedName>
</protein>
<keyword evidence="1" id="KW-1133">Transmembrane helix</keyword>
<feature type="transmembrane region" description="Helical" evidence="1">
    <location>
        <begin position="21"/>
        <end position="42"/>
    </location>
</feature>
<dbReference type="Proteomes" id="UP000316343">
    <property type="component" value="Unassembled WGS sequence"/>
</dbReference>
<proteinExistence type="predicted"/>
<dbReference type="AlphaFoldDB" id="A0A547PEM2"/>
<dbReference type="OrthoDB" id="7409794at2"/>
<feature type="domain" description="TadE-like" evidence="2">
    <location>
        <begin position="14"/>
        <end position="54"/>
    </location>
</feature>
<evidence type="ECO:0000313" key="3">
    <source>
        <dbReference type="EMBL" id="TRD12586.1"/>
    </source>
</evidence>
<gene>
    <name evidence="3" type="ORF">FGU71_12410</name>
</gene>
<keyword evidence="1" id="KW-0472">Membrane</keyword>
<dbReference type="RefSeq" id="WP_142788858.1">
    <property type="nucleotide sequence ID" value="NZ_VHJK01000001.1"/>
</dbReference>
<reference evidence="3 4" key="1">
    <citation type="submission" date="2019-06" db="EMBL/GenBank/DDBJ databases">
        <title>Erythrobacter insulae sp. nov., isolated from a tidal flat.</title>
        <authorList>
            <person name="Yoon J.-H."/>
        </authorList>
    </citation>
    <scope>NUCLEOTIDE SEQUENCE [LARGE SCALE GENOMIC DNA]</scope>
    <source>
        <strain evidence="3 4">JBTF-M21</strain>
    </source>
</reference>
<dbReference type="InterPro" id="IPR012495">
    <property type="entry name" value="TadE-like_dom"/>
</dbReference>
<dbReference type="EMBL" id="VHJK01000001">
    <property type="protein sequence ID" value="TRD12586.1"/>
    <property type="molecule type" value="Genomic_DNA"/>
</dbReference>
<keyword evidence="1" id="KW-0812">Transmembrane</keyword>
<keyword evidence="4" id="KW-1185">Reference proteome</keyword>
<accession>A0A547PEM2</accession>
<name>A0A547PEM2_9SPHN</name>
<dbReference type="Pfam" id="PF07811">
    <property type="entry name" value="TadE"/>
    <property type="match status" value="1"/>
</dbReference>